<dbReference type="PROSITE" id="PS50222">
    <property type="entry name" value="EF_HAND_2"/>
    <property type="match status" value="2"/>
</dbReference>
<keyword evidence="4" id="KW-0106">Calcium</keyword>
<dbReference type="InterPro" id="IPR018247">
    <property type="entry name" value="EF_Hand_1_Ca_BS"/>
</dbReference>
<dbReference type="EMBL" id="NEDP02002949">
    <property type="protein sequence ID" value="OWF49773.1"/>
    <property type="molecule type" value="Genomic_DNA"/>
</dbReference>
<keyword evidence="2" id="KW-0479">Metal-binding</keyword>
<protein>
    <submittedName>
        <fullName evidence="6">Allograft inflammatory factor 1</fullName>
    </submittedName>
</protein>
<dbReference type="GO" id="GO:0097178">
    <property type="term" value="P:ruffle assembly"/>
    <property type="evidence" value="ECO:0007669"/>
    <property type="project" value="TreeGrafter"/>
</dbReference>
<dbReference type="PROSITE" id="PS00018">
    <property type="entry name" value="EF_HAND_1"/>
    <property type="match status" value="1"/>
</dbReference>
<dbReference type="SUPFAM" id="SSF47473">
    <property type="entry name" value="EF-hand"/>
    <property type="match status" value="1"/>
</dbReference>
<dbReference type="GO" id="GO:0051017">
    <property type="term" value="P:actin filament bundle assembly"/>
    <property type="evidence" value="ECO:0007669"/>
    <property type="project" value="TreeGrafter"/>
</dbReference>
<proteinExistence type="predicted"/>
<evidence type="ECO:0000313" key="7">
    <source>
        <dbReference type="Proteomes" id="UP000242188"/>
    </source>
</evidence>
<dbReference type="InterPro" id="IPR042433">
    <property type="entry name" value="AIF1/AIF1L"/>
</dbReference>
<dbReference type="InterPro" id="IPR002048">
    <property type="entry name" value="EF_hand_dom"/>
</dbReference>
<dbReference type="PANTHER" id="PTHR10356:SF0">
    <property type="entry name" value="CALCIUM-BINDING PROTEIN B"/>
    <property type="match status" value="1"/>
</dbReference>
<comment type="caution">
    <text evidence="6">The sequence shown here is derived from an EMBL/GenBank/DDBJ whole genome shotgun (WGS) entry which is preliminary data.</text>
</comment>
<dbReference type="FunFam" id="1.10.238.10:FF:000178">
    <property type="entry name" value="Calmodulin-2 A"/>
    <property type="match status" value="1"/>
</dbReference>
<dbReference type="Gene3D" id="1.10.238.10">
    <property type="entry name" value="EF-hand"/>
    <property type="match status" value="1"/>
</dbReference>
<evidence type="ECO:0000256" key="3">
    <source>
        <dbReference type="ARBA" id="ARBA00022737"/>
    </source>
</evidence>
<dbReference type="AlphaFoldDB" id="A0A210QM08"/>
<accession>A0A210QM08</accession>
<name>A0A210QM08_MIZYE</name>
<dbReference type="GO" id="GO:0032587">
    <property type="term" value="C:ruffle membrane"/>
    <property type="evidence" value="ECO:0007669"/>
    <property type="project" value="UniProtKB-SubCell"/>
</dbReference>
<keyword evidence="7" id="KW-1185">Reference proteome</keyword>
<gene>
    <name evidence="6" type="ORF">KP79_PYT07040</name>
</gene>
<comment type="subcellular location">
    <subcellularLocation>
        <location evidence="1">Cell projection</location>
        <location evidence="1">Ruffle membrane</location>
        <topology evidence="1">Peripheral membrane protein</topology>
        <orientation evidence="1">Cytoplasmic side</orientation>
    </subcellularLocation>
</comment>
<dbReference type="CDD" id="cd00051">
    <property type="entry name" value="EFh"/>
    <property type="match status" value="1"/>
</dbReference>
<dbReference type="Proteomes" id="UP000242188">
    <property type="component" value="Unassembled WGS sequence"/>
</dbReference>
<dbReference type="GO" id="GO:0005509">
    <property type="term" value="F:calcium ion binding"/>
    <property type="evidence" value="ECO:0007669"/>
    <property type="project" value="InterPro"/>
</dbReference>
<dbReference type="InterPro" id="IPR049025">
    <property type="entry name" value="AIF-1_EF_pair"/>
</dbReference>
<reference evidence="6 7" key="1">
    <citation type="journal article" date="2017" name="Nat. Ecol. Evol.">
        <title>Scallop genome provides insights into evolution of bilaterian karyotype and development.</title>
        <authorList>
            <person name="Wang S."/>
            <person name="Zhang J."/>
            <person name="Jiao W."/>
            <person name="Li J."/>
            <person name="Xun X."/>
            <person name="Sun Y."/>
            <person name="Guo X."/>
            <person name="Huan P."/>
            <person name="Dong B."/>
            <person name="Zhang L."/>
            <person name="Hu X."/>
            <person name="Sun X."/>
            <person name="Wang J."/>
            <person name="Zhao C."/>
            <person name="Wang Y."/>
            <person name="Wang D."/>
            <person name="Huang X."/>
            <person name="Wang R."/>
            <person name="Lv J."/>
            <person name="Li Y."/>
            <person name="Zhang Z."/>
            <person name="Liu B."/>
            <person name="Lu W."/>
            <person name="Hui Y."/>
            <person name="Liang J."/>
            <person name="Zhou Z."/>
            <person name="Hou R."/>
            <person name="Li X."/>
            <person name="Liu Y."/>
            <person name="Li H."/>
            <person name="Ning X."/>
            <person name="Lin Y."/>
            <person name="Zhao L."/>
            <person name="Xing Q."/>
            <person name="Dou J."/>
            <person name="Li Y."/>
            <person name="Mao J."/>
            <person name="Guo H."/>
            <person name="Dou H."/>
            <person name="Li T."/>
            <person name="Mu C."/>
            <person name="Jiang W."/>
            <person name="Fu Q."/>
            <person name="Fu X."/>
            <person name="Miao Y."/>
            <person name="Liu J."/>
            <person name="Yu Q."/>
            <person name="Li R."/>
            <person name="Liao H."/>
            <person name="Li X."/>
            <person name="Kong Y."/>
            <person name="Jiang Z."/>
            <person name="Chourrout D."/>
            <person name="Li R."/>
            <person name="Bao Z."/>
        </authorList>
    </citation>
    <scope>NUCLEOTIDE SEQUENCE [LARGE SCALE GENOMIC DNA]</scope>
    <source>
        <strain evidence="6 7">PY_sf001</strain>
    </source>
</reference>
<sequence>MPGQNGQLDLHNKQGGKLFGQLKSKQDEELTSINQTYLDDDALQEIEELPEQLNKYKDQFMEFDLDNSGDIDIMELKQMMEKLNCAKTHLELKKMIAEVDTTGSGTISYKEFLDMMLGTKSTVLKLILKFEEKMREKERPKGLPPKRDLSSLP</sequence>
<dbReference type="InterPro" id="IPR011992">
    <property type="entry name" value="EF-hand-dom_pair"/>
</dbReference>
<organism evidence="6 7">
    <name type="scientific">Mizuhopecten yessoensis</name>
    <name type="common">Japanese scallop</name>
    <name type="synonym">Patinopecten yessoensis</name>
    <dbReference type="NCBI Taxonomy" id="6573"/>
    <lineage>
        <taxon>Eukaryota</taxon>
        <taxon>Metazoa</taxon>
        <taxon>Spiralia</taxon>
        <taxon>Lophotrochozoa</taxon>
        <taxon>Mollusca</taxon>
        <taxon>Bivalvia</taxon>
        <taxon>Autobranchia</taxon>
        <taxon>Pteriomorphia</taxon>
        <taxon>Pectinida</taxon>
        <taxon>Pectinoidea</taxon>
        <taxon>Pectinidae</taxon>
        <taxon>Mizuhopecten</taxon>
    </lineage>
</organism>
<evidence type="ECO:0000313" key="6">
    <source>
        <dbReference type="EMBL" id="OWF49773.1"/>
    </source>
</evidence>
<dbReference type="PANTHER" id="PTHR10356">
    <property type="entry name" value="ALLOGRAFT INFLAMMATORY FACTOR-1"/>
    <property type="match status" value="1"/>
</dbReference>
<dbReference type="STRING" id="6573.A0A210QM08"/>
<evidence type="ECO:0000259" key="5">
    <source>
        <dbReference type="PROSITE" id="PS50222"/>
    </source>
</evidence>
<evidence type="ECO:0000256" key="4">
    <source>
        <dbReference type="ARBA" id="ARBA00022837"/>
    </source>
</evidence>
<dbReference type="OrthoDB" id="26525at2759"/>
<evidence type="ECO:0000256" key="2">
    <source>
        <dbReference type="ARBA" id="ARBA00022723"/>
    </source>
</evidence>
<evidence type="ECO:0000256" key="1">
    <source>
        <dbReference type="ARBA" id="ARBA00004599"/>
    </source>
</evidence>
<dbReference type="SMART" id="SM00054">
    <property type="entry name" value="EFh"/>
    <property type="match status" value="2"/>
</dbReference>
<feature type="domain" description="EF-hand" evidence="5">
    <location>
        <begin position="87"/>
        <end position="122"/>
    </location>
</feature>
<dbReference type="GO" id="GO:0051015">
    <property type="term" value="F:actin filament binding"/>
    <property type="evidence" value="ECO:0007669"/>
    <property type="project" value="TreeGrafter"/>
</dbReference>
<dbReference type="GO" id="GO:0005884">
    <property type="term" value="C:actin filament"/>
    <property type="evidence" value="ECO:0007669"/>
    <property type="project" value="TreeGrafter"/>
</dbReference>
<keyword evidence="3" id="KW-0677">Repeat</keyword>
<feature type="domain" description="EF-hand" evidence="5">
    <location>
        <begin position="51"/>
        <end position="86"/>
    </location>
</feature>
<dbReference type="Pfam" id="PF21008">
    <property type="entry name" value="AIF-1"/>
    <property type="match status" value="1"/>
</dbReference>